<dbReference type="AlphaFoldDB" id="A0A5B7K9N6"/>
<gene>
    <name evidence="1" type="ORF">E2C01_099454</name>
</gene>
<proteinExistence type="predicted"/>
<evidence type="ECO:0000313" key="1">
    <source>
        <dbReference type="EMBL" id="MPD03800.1"/>
    </source>
</evidence>
<keyword evidence="2" id="KW-1185">Reference proteome</keyword>
<protein>
    <submittedName>
        <fullName evidence="1">Uncharacterized protein</fullName>
    </submittedName>
</protein>
<name>A0A5B7K9N6_PORTR</name>
<dbReference type="Proteomes" id="UP000324222">
    <property type="component" value="Unassembled WGS sequence"/>
</dbReference>
<sequence>MWTKLVSKLKDITSTTRKRDTLKYPLPSRKLRIRWTSLGKVFKALRDELKETKDTQEGLQEAEVKEKDS</sequence>
<dbReference type="EMBL" id="VSRR010137964">
    <property type="protein sequence ID" value="MPD03800.1"/>
    <property type="molecule type" value="Genomic_DNA"/>
</dbReference>
<comment type="caution">
    <text evidence="1">The sequence shown here is derived from an EMBL/GenBank/DDBJ whole genome shotgun (WGS) entry which is preliminary data.</text>
</comment>
<reference evidence="1 2" key="1">
    <citation type="submission" date="2019-05" db="EMBL/GenBank/DDBJ databases">
        <title>Another draft genome of Portunus trituberculatus and its Hox gene families provides insights of decapod evolution.</title>
        <authorList>
            <person name="Jeong J.-H."/>
            <person name="Song I."/>
            <person name="Kim S."/>
            <person name="Choi T."/>
            <person name="Kim D."/>
            <person name="Ryu S."/>
            <person name="Kim W."/>
        </authorList>
    </citation>
    <scope>NUCLEOTIDE SEQUENCE [LARGE SCALE GENOMIC DNA]</scope>
    <source>
        <tissue evidence="1">Muscle</tissue>
    </source>
</reference>
<evidence type="ECO:0000313" key="2">
    <source>
        <dbReference type="Proteomes" id="UP000324222"/>
    </source>
</evidence>
<organism evidence="1 2">
    <name type="scientific">Portunus trituberculatus</name>
    <name type="common">Swimming crab</name>
    <name type="synonym">Neptunus trituberculatus</name>
    <dbReference type="NCBI Taxonomy" id="210409"/>
    <lineage>
        <taxon>Eukaryota</taxon>
        <taxon>Metazoa</taxon>
        <taxon>Ecdysozoa</taxon>
        <taxon>Arthropoda</taxon>
        <taxon>Crustacea</taxon>
        <taxon>Multicrustacea</taxon>
        <taxon>Malacostraca</taxon>
        <taxon>Eumalacostraca</taxon>
        <taxon>Eucarida</taxon>
        <taxon>Decapoda</taxon>
        <taxon>Pleocyemata</taxon>
        <taxon>Brachyura</taxon>
        <taxon>Eubrachyura</taxon>
        <taxon>Portunoidea</taxon>
        <taxon>Portunidae</taxon>
        <taxon>Portuninae</taxon>
        <taxon>Portunus</taxon>
    </lineage>
</organism>
<accession>A0A5B7K9N6</accession>